<dbReference type="GO" id="GO:0004817">
    <property type="term" value="F:cysteine-tRNA ligase activity"/>
    <property type="evidence" value="ECO:0007669"/>
    <property type="project" value="UniProtKB-UniRule"/>
</dbReference>
<dbReference type="InterPro" id="IPR014729">
    <property type="entry name" value="Rossmann-like_a/b/a_fold"/>
</dbReference>
<dbReference type="Pfam" id="PF23493">
    <property type="entry name" value="CysS_C"/>
    <property type="match status" value="1"/>
</dbReference>
<feature type="binding site" evidence="13">
    <location>
        <position position="237"/>
    </location>
    <ligand>
        <name>Zn(2+)</name>
        <dbReference type="ChEBI" id="CHEBI:29105"/>
    </ligand>
</feature>
<evidence type="ECO:0000256" key="10">
    <source>
        <dbReference type="ARBA" id="ARBA00022917"/>
    </source>
</evidence>
<dbReference type="InterPro" id="IPR009080">
    <property type="entry name" value="tRNAsynth_Ia_anticodon-bd"/>
</dbReference>
<evidence type="ECO:0000256" key="9">
    <source>
        <dbReference type="ARBA" id="ARBA00022840"/>
    </source>
</evidence>
<dbReference type="InterPro" id="IPR015803">
    <property type="entry name" value="Cys-tRNA-ligase"/>
</dbReference>
<evidence type="ECO:0000256" key="8">
    <source>
        <dbReference type="ARBA" id="ARBA00022833"/>
    </source>
</evidence>
<keyword evidence="11 13" id="KW-0030">Aminoacyl-tRNA synthetase</keyword>
<keyword evidence="14" id="KW-0175">Coiled coil</keyword>
<dbReference type="SMART" id="SM00840">
    <property type="entry name" value="DALR_2"/>
    <property type="match status" value="1"/>
</dbReference>
<dbReference type="Pfam" id="PF09190">
    <property type="entry name" value="DALR_2"/>
    <property type="match status" value="1"/>
</dbReference>
<evidence type="ECO:0000259" key="15">
    <source>
        <dbReference type="SMART" id="SM00840"/>
    </source>
</evidence>
<keyword evidence="6 13" id="KW-0479">Metal-binding</keyword>
<dbReference type="InterPro" id="IPR032678">
    <property type="entry name" value="tRNA-synt_1_cat_dom"/>
</dbReference>
<feature type="binding site" evidence="13">
    <location>
        <position position="274"/>
    </location>
    <ligand>
        <name>ATP</name>
        <dbReference type="ChEBI" id="CHEBI:30616"/>
    </ligand>
</feature>
<keyword evidence="9 13" id="KW-0067">ATP-binding</keyword>
<comment type="subunit">
    <text evidence="3 13">Monomer.</text>
</comment>
<dbReference type="FunFam" id="3.40.50.620:FF:000130">
    <property type="entry name" value="Cysteine--tRNA ligase"/>
    <property type="match status" value="1"/>
</dbReference>
<dbReference type="GO" id="GO:0005524">
    <property type="term" value="F:ATP binding"/>
    <property type="evidence" value="ECO:0007669"/>
    <property type="project" value="UniProtKB-UniRule"/>
</dbReference>
<feature type="domain" description="Cysteinyl-tRNA synthetase class Ia DALR" evidence="15">
    <location>
        <begin position="357"/>
        <end position="421"/>
    </location>
</feature>
<evidence type="ECO:0000256" key="4">
    <source>
        <dbReference type="ARBA" id="ARBA00022490"/>
    </source>
</evidence>
<evidence type="ECO:0000256" key="6">
    <source>
        <dbReference type="ARBA" id="ARBA00022723"/>
    </source>
</evidence>
<dbReference type="OrthoDB" id="9815130at2"/>
<dbReference type="GO" id="GO:0008270">
    <property type="term" value="F:zinc ion binding"/>
    <property type="evidence" value="ECO:0007669"/>
    <property type="project" value="UniProtKB-UniRule"/>
</dbReference>
<dbReference type="HAMAP" id="MF_00041">
    <property type="entry name" value="Cys_tRNA_synth"/>
    <property type="match status" value="1"/>
</dbReference>
<sequence>MKVFNTMTLDKEEFKPLHDKIINMYVCGPTVYNYIHIGNARSAIAFDTIRRYFEYRGYQVNYVSNFTDVDDKMIKQAAADGITVPELADKFIAAFHEDTAALNIKPATVRPRATEHIPEIIDFVLDLIKKGYAYEAEGDVYFRAKKFKGYGILAHQDLAEMESNAAGRLDDGELARKEDPMDFAVWKGANGDGAIAWESPWGPGRPGWHIECSVMATKYLGNHLDIHGGGIDLAFPHHTNEIAQSEVHTGEKFVEKWLHNGFVTVGDENEKMSKSLGNFTTLHAMLANSNDPMVLRFFLATTQYRRPIAFSQKNLDQAARNLERIRTSYRNLQFRLTDAIDSEDDLVMADVDSFVAAYNAAMDDDFNVQNALTELYNLTELANMYSQAAVVSHKVAEYILQTIADLMMIFGVDGLAQEELLDAEIDALIQERDAARVVKNFARSDEIRGELAAQGIILEDTAQGTRWHR</sequence>
<dbReference type="RefSeq" id="WP_027698099.1">
    <property type="nucleotide sequence ID" value="NZ_DF820484.1"/>
</dbReference>
<evidence type="ECO:0000313" key="17">
    <source>
        <dbReference type="Proteomes" id="UP000030643"/>
    </source>
</evidence>
<evidence type="ECO:0000313" key="16">
    <source>
        <dbReference type="EMBL" id="GAK29952.1"/>
    </source>
</evidence>
<dbReference type="InterPro" id="IPR015273">
    <property type="entry name" value="Cys-tRNA-synt_Ia_DALR"/>
</dbReference>
<comment type="cofactor">
    <cofactor evidence="13">
        <name>Zn(2+)</name>
        <dbReference type="ChEBI" id="CHEBI:29105"/>
    </cofactor>
    <text evidence="13">Binds 1 zinc ion per subunit.</text>
</comment>
<dbReference type="GO" id="GO:0006423">
    <property type="term" value="P:cysteinyl-tRNA aminoacylation"/>
    <property type="evidence" value="ECO:0007669"/>
    <property type="project" value="UniProtKB-UniRule"/>
</dbReference>
<dbReference type="InterPro" id="IPR024909">
    <property type="entry name" value="Cys-tRNA/MSH_ligase"/>
</dbReference>
<dbReference type="PRINTS" id="PR00983">
    <property type="entry name" value="TRNASYNTHCYS"/>
</dbReference>
<evidence type="ECO:0000256" key="12">
    <source>
        <dbReference type="ARBA" id="ARBA00047398"/>
    </source>
</evidence>
<dbReference type="Proteomes" id="UP000030643">
    <property type="component" value="Unassembled WGS sequence"/>
</dbReference>
<dbReference type="SUPFAM" id="SSF47323">
    <property type="entry name" value="Anticodon-binding domain of a subclass of class I aminoacyl-tRNA synthetases"/>
    <property type="match status" value="1"/>
</dbReference>
<dbReference type="PANTHER" id="PTHR10890">
    <property type="entry name" value="CYSTEINYL-TRNA SYNTHETASE"/>
    <property type="match status" value="1"/>
</dbReference>
<evidence type="ECO:0000256" key="11">
    <source>
        <dbReference type="ARBA" id="ARBA00023146"/>
    </source>
</evidence>
<keyword evidence="8 13" id="KW-0862">Zinc</keyword>
<dbReference type="CDD" id="cd00672">
    <property type="entry name" value="CysRS_core"/>
    <property type="match status" value="1"/>
</dbReference>
<dbReference type="SUPFAM" id="SSF52374">
    <property type="entry name" value="Nucleotidylyl transferase"/>
    <property type="match status" value="1"/>
</dbReference>
<dbReference type="PANTHER" id="PTHR10890:SF3">
    <property type="entry name" value="CYSTEINE--TRNA LIGASE, CYTOPLASMIC"/>
    <property type="match status" value="1"/>
</dbReference>
<keyword evidence="5 13" id="KW-0436">Ligase</keyword>
<evidence type="ECO:0000256" key="1">
    <source>
        <dbReference type="ARBA" id="ARBA00004496"/>
    </source>
</evidence>
<dbReference type="Gene3D" id="1.20.120.1910">
    <property type="entry name" value="Cysteine-tRNA ligase, C-terminal anti-codon recognition domain"/>
    <property type="match status" value="1"/>
</dbReference>
<dbReference type="Pfam" id="PF01406">
    <property type="entry name" value="tRNA-synt_1e"/>
    <property type="match status" value="1"/>
</dbReference>
<feature type="binding site" evidence="13">
    <location>
        <position position="27"/>
    </location>
    <ligand>
        <name>Zn(2+)</name>
        <dbReference type="ChEBI" id="CHEBI:29105"/>
    </ligand>
</feature>
<dbReference type="NCBIfam" id="TIGR00435">
    <property type="entry name" value="cysS"/>
    <property type="match status" value="1"/>
</dbReference>
<dbReference type="AlphaFoldDB" id="A0A069CRH1"/>
<feature type="binding site" evidence="13">
    <location>
        <position position="212"/>
    </location>
    <ligand>
        <name>Zn(2+)</name>
        <dbReference type="ChEBI" id="CHEBI:29105"/>
    </ligand>
</feature>
<comment type="subcellular location">
    <subcellularLocation>
        <location evidence="1 13">Cytoplasm</location>
    </subcellularLocation>
</comment>
<dbReference type="eggNOG" id="COG0215">
    <property type="taxonomic scope" value="Bacteria"/>
</dbReference>
<comment type="catalytic activity">
    <reaction evidence="12 13">
        <text>tRNA(Cys) + L-cysteine + ATP = L-cysteinyl-tRNA(Cys) + AMP + diphosphate</text>
        <dbReference type="Rhea" id="RHEA:17773"/>
        <dbReference type="Rhea" id="RHEA-COMP:9661"/>
        <dbReference type="Rhea" id="RHEA-COMP:9679"/>
        <dbReference type="ChEBI" id="CHEBI:30616"/>
        <dbReference type="ChEBI" id="CHEBI:33019"/>
        <dbReference type="ChEBI" id="CHEBI:35235"/>
        <dbReference type="ChEBI" id="CHEBI:78442"/>
        <dbReference type="ChEBI" id="CHEBI:78517"/>
        <dbReference type="ChEBI" id="CHEBI:456215"/>
        <dbReference type="EC" id="6.1.1.16"/>
    </reaction>
</comment>
<comment type="similarity">
    <text evidence="2 13">Belongs to the class-I aminoacyl-tRNA synthetase family.</text>
</comment>
<dbReference type="GO" id="GO:0005829">
    <property type="term" value="C:cytosol"/>
    <property type="evidence" value="ECO:0007669"/>
    <property type="project" value="TreeGrafter"/>
</dbReference>
<evidence type="ECO:0000256" key="5">
    <source>
        <dbReference type="ARBA" id="ARBA00022598"/>
    </source>
</evidence>
<feature type="short sequence motif" description="'HIGH' region" evidence="13">
    <location>
        <begin position="29"/>
        <end position="39"/>
    </location>
</feature>
<feature type="short sequence motif" description="'KMSKS' region" evidence="13">
    <location>
        <begin position="271"/>
        <end position="275"/>
    </location>
</feature>
<dbReference type="EC" id="6.1.1.16" evidence="13"/>
<organism evidence="16 17">
    <name type="scientific">Weissella oryzae (strain DSM 25784 / JCM 18191 / LMG 30913 / SG25)</name>
    <dbReference type="NCBI Taxonomy" id="1329250"/>
    <lineage>
        <taxon>Bacteria</taxon>
        <taxon>Bacillati</taxon>
        <taxon>Bacillota</taxon>
        <taxon>Bacilli</taxon>
        <taxon>Lactobacillales</taxon>
        <taxon>Lactobacillaceae</taxon>
        <taxon>Weissella</taxon>
    </lineage>
</organism>
<dbReference type="EMBL" id="DF820484">
    <property type="protein sequence ID" value="GAK29952.1"/>
    <property type="molecule type" value="Genomic_DNA"/>
</dbReference>
<dbReference type="Gene3D" id="3.40.50.620">
    <property type="entry name" value="HUPs"/>
    <property type="match status" value="1"/>
</dbReference>
<keyword evidence="17" id="KW-1185">Reference proteome</keyword>
<accession>A0A069CRH1</accession>
<reference evidence="17" key="1">
    <citation type="journal article" date="2014" name="Genome Announc.">
        <title>Draft genome sequence of Weissella oryzae SG25T, isolated from fermented rice grains.</title>
        <authorList>
            <person name="Tanizawa Y."/>
            <person name="Fujisawa T."/>
            <person name="Mochizuki T."/>
            <person name="Kaminuma E."/>
            <person name="Suzuki Y."/>
            <person name="Nakamura Y."/>
            <person name="Tohno M."/>
        </authorList>
    </citation>
    <scope>NUCLEOTIDE SEQUENCE [LARGE SCALE GENOMIC DNA]</scope>
    <source>
        <strain evidence="17">DSM 25784 / JCM 18191 / LMG 30913 / SG25</strain>
    </source>
</reference>
<protein>
    <recommendedName>
        <fullName evidence="13">Cysteine--tRNA ligase</fullName>
        <ecNumber evidence="13">6.1.1.16</ecNumber>
    </recommendedName>
    <alternativeName>
        <fullName evidence="13">Cysteinyl-tRNA synthetase</fullName>
        <shortName evidence="13">CysRS</shortName>
    </alternativeName>
</protein>
<evidence type="ECO:0000256" key="2">
    <source>
        <dbReference type="ARBA" id="ARBA00005594"/>
    </source>
</evidence>
<name>A0A069CRH1_WEIOS</name>
<evidence type="ECO:0000256" key="3">
    <source>
        <dbReference type="ARBA" id="ARBA00011245"/>
    </source>
</evidence>
<feature type="binding site" evidence="13">
    <location>
        <position position="241"/>
    </location>
    <ligand>
        <name>Zn(2+)</name>
        <dbReference type="ChEBI" id="CHEBI:29105"/>
    </ligand>
</feature>
<keyword evidence="7 13" id="KW-0547">Nucleotide-binding</keyword>
<dbReference type="InterPro" id="IPR056411">
    <property type="entry name" value="CysS_C"/>
</dbReference>
<dbReference type="STRING" id="1329250.WOSG25_010390"/>
<gene>
    <name evidence="13 16" type="primary">cysS</name>
    <name evidence="16" type="ORF">WOSG25_010390</name>
</gene>
<evidence type="ECO:0000256" key="13">
    <source>
        <dbReference type="HAMAP-Rule" id="MF_00041"/>
    </source>
</evidence>
<evidence type="ECO:0000256" key="7">
    <source>
        <dbReference type="ARBA" id="ARBA00022741"/>
    </source>
</evidence>
<proteinExistence type="inferred from homology"/>
<keyword evidence="10 13" id="KW-0648">Protein biosynthesis</keyword>
<feature type="coiled-coil region" evidence="14">
    <location>
        <begin position="308"/>
        <end position="335"/>
    </location>
</feature>
<evidence type="ECO:0000256" key="14">
    <source>
        <dbReference type="SAM" id="Coils"/>
    </source>
</evidence>
<keyword evidence="4 13" id="KW-0963">Cytoplasm</keyword>